<evidence type="ECO:0000313" key="2">
    <source>
        <dbReference type="Proteomes" id="UP000243528"/>
    </source>
</evidence>
<accession>A0A2P8EBL4</accession>
<comment type="caution">
    <text evidence="1">The sequence shown here is derived from an EMBL/GenBank/DDBJ whole genome shotgun (WGS) entry which is preliminary data.</text>
</comment>
<dbReference type="Pfam" id="PF09661">
    <property type="entry name" value="DUF2398"/>
    <property type="match status" value="1"/>
</dbReference>
<organism evidence="1 2">
    <name type="scientific">Haloactinopolyspora alba</name>
    <dbReference type="NCBI Taxonomy" id="648780"/>
    <lineage>
        <taxon>Bacteria</taxon>
        <taxon>Bacillati</taxon>
        <taxon>Actinomycetota</taxon>
        <taxon>Actinomycetes</taxon>
        <taxon>Jiangellales</taxon>
        <taxon>Jiangellaceae</taxon>
        <taxon>Haloactinopolyspora</taxon>
    </lineage>
</organism>
<dbReference type="AlphaFoldDB" id="A0A2P8EBL4"/>
<name>A0A2P8EBL4_9ACTN</name>
<dbReference type="RefSeq" id="WP_106535858.1">
    <property type="nucleotide sequence ID" value="NZ_ML142898.1"/>
</dbReference>
<protein>
    <submittedName>
        <fullName evidence="1">Uncharacterized protein (TIGR02678 family)</fullName>
    </submittedName>
</protein>
<reference evidence="1 2" key="1">
    <citation type="submission" date="2018-03" db="EMBL/GenBank/DDBJ databases">
        <title>Genomic Encyclopedia of Archaeal and Bacterial Type Strains, Phase II (KMG-II): from individual species to whole genera.</title>
        <authorList>
            <person name="Goeker M."/>
        </authorList>
    </citation>
    <scope>NUCLEOTIDE SEQUENCE [LARGE SCALE GENOMIC DNA]</scope>
    <source>
        <strain evidence="1 2">DSM 45211</strain>
    </source>
</reference>
<dbReference type="EMBL" id="PYGE01000002">
    <property type="protein sequence ID" value="PSL06858.1"/>
    <property type="molecule type" value="Genomic_DNA"/>
</dbReference>
<dbReference type="NCBIfam" id="TIGR02678">
    <property type="entry name" value="TIGR02678 family protein"/>
    <property type="match status" value="1"/>
</dbReference>
<evidence type="ECO:0000313" key="1">
    <source>
        <dbReference type="EMBL" id="PSL06858.1"/>
    </source>
</evidence>
<gene>
    <name evidence="1" type="ORF">CLV30_102247</name>
</gene>
<dbReference type="OrthoDB" id="188354at2"/>
<sequence length="390" mass="43567">MSQLEGRQRAARILLQKPLLRASEHDDFRTVRRHVTELRSWFDLNTGWRLHADSEVIRLHKQPAWPDDDTRPARDPRNGSAFSRRQYVLFCLALAALERADAQIPLGRLAEQVVLLAAAPLLDDADVEFSLTGREQKSDLVAVVHLLLRWGVLVRVSGDEEDYLRNTGDVLYDVSRRVLSQILVATRGPSMVSAESLDQQLRALGSSDPLDALESAELRNRQIRHRLTRRLLDDAVLYFDELSEDESGYLSRQRTAIVRRVAELTGLAAEVRAEGIAMVDPDDSLTDVKMPDTGTDGHLTLLLAEALAARPEHWHTLDELHDLTRTLAERHRSYWRKSSRDAGAEVTLTAAALDRLTALRLAGRTDDGVRALPALARFAVTDPVVRGGGA</sequence>
<keyword evidence="2" id="KW-1185">Reference proteome</keyword>
<proteinExistence type="predicted"/>
<dbReference type="InterPro" id="IPR013494">
    <property type="entry name" value="CHP02678"/>
</dbReference>
<dbReference type="Proteomes" id="UP000243528">
    <property type="component" value="Unassembled WGS sequence"/>
</dbReference>